<keyword evidence="6" id="KW-1185">Reference proteome</keyword>
<keyword evidence="4" id="KW-1015">Disulfide bond</keyword>
<evidence type="ECO:0000256" key="3">
    <source>
        <dbReference type="ARBA" id="ARBA00022801"/>
    </source>
</evidence>
<dbReference type="PANTHER" id="PTHR33630">
    <property type="entry name" value="CUTINASE RV1984C-RELATED-RELATED"/>
    <property type="match status" value="1"/>
</dbReference>
<dbReference type="EMBL" id="AP022591">
    <property type="protein sequence ID" value="BBY45222.1"/>
    <property type="molecule type" value="Genomic_DNA"/>
</dbReference>
<dbReference type="SUPFAM" id="SSF53474">
    <property type="entry name" value="alpha/beta-Hydrolases"/>
    <property type="match status" value="1"/>
</dbReference>
<dbReference type="KEGG" id="mcee:MCEL_35170"/>
<dbReference type="GO" id="GO:0052689">
    <property type="term" value="F:carboxylic ester hydrolase activity"/>
    <property type="evidence" value="ECO:0007669"/>
    <property type="project" value="UniProtKB-KW"/>
</dbReference>
<name>A0A7I7RKY2_MYCCF</name>
<dbReference type="SMART" id="SM01110">
    <property type="entry name" value="Cutinase"/>
    <property type="match status" value="1"/>
</dbReference>
<dbReference type="RefSeq" id="WP_272937589.1">
    <property type="nucleotide sequence ID" value="NZ_AP022591.1"/>
</dbReference>
<dbReference type="PANTHER" id="PTHR33630:SF9">
    <property type="entry name" value="CUTINASE 4"/>
    <property type="match status" value="1"/>
</dbReference>
<dbReference type="Pfam" id="PF01083">
    <property type="entry name" value="Cutinase"/>
    <property type="match status" value="1"/>
</dbReference>
<dbReference type="AlphaFoldDB" id="A0A7I7RKY2"/>
<evidence type="ECO:0000256" key="2">
    <source>
        <dbReference type="ARBA" id="ARBA00022487"/>
    </source>
</evidence>
<dbReference type="InterPro" id="IPR029058">
    <property type="entry name" value="AB_hydrolase_fold"/>
</dbReference>
<gene>
    <name evidence="5" type="primary">cut2_2</name>
    <name evidence="5" type="ORF">MCEL_35170</name>
</gene>
<dbReference type="Gene3D" id="3.40.50.1820">
    <property type="entry name" value="alpha/beta hydrolase"/>
    <property type="match status" value="1"/>
</dbReference>
<evidence type="ECO:0000313" key="5">
    <source>
        <dbReference type="EMBL" id="BBY45222.1"/>
    </source>
</evidence>
<reference evidence="5 6" key="1">
    <citation type="journal article" date="2019" name="Emerg. Microbes Infect.">
        <title>Comprehensive subspecies identification of 175 nontuberculous mycobacteria species based on 7547 genomic profiles.</title>
        <authorList>
            <person name="Matsumoto Y."/>
            <person name="Kinjo T."/>
            <person name="Motooka D."/>
            <person name="Nabeya D."/>
            <person name="Jung N."/>
            <person name="Uechi K."/>
            <person name="Horii T."/>
            <person name="Iida T."/>
            <person name="Fujita J."/>
            <person name="Nakamura S."/>
        </authorList>
    </citation>
    <scope>NUCLEOTIDE SEQUENCE [LARGE SCALE GENOMIC DNA]</scope>
    <source>
        <strain evidence="5 6">JCM 18439</strain>
    </source>
</reference>
<sequence length="217" mass="21657">MSAPVGIPSARAQSCPDIEVVFARGTGDPVGVGAVGQAFIDSLRSKVGDRTVGQYAVNYAATMNFLRAAEGAADANGHVGYMTANCPATRLVLGGFSQGAAVIDLMLGVSPGLGAIPGVGAIPGLDAVPGLDLGAVAAPLPPHAADHVAAVAVFGNPFAKILGPLNALSPVYGGRTIDLCNANDPICGEGDMDNRAAHHQYVPGMTDQAASFVAGLL</sequence>
<keyword evidence="2" id="KW-0719">Serine esterase</keyword>
<keyword evidence="3" id="KW-0378">Hydrolase</keyword>
<proteinExistence type="inferred from homology"/>
<dbReference type="InterPro" id="IPR000675">
    <property type="entry name" value="Cutinase/axe"/>
</dbReference>
<protein>
    <submittedName>
        <fullName evidence="5">Cutinase</fullName>
    </submittedName>
</protein>
<organism evidence="5 6">
    <name type="scientific">Mycolicibacterium celeriflavum</name>
    <name type="common">Mycobacterium celeriflavum</name>
    <dbReference type="NCBI Taxonomy" id="1249101"/>
    <lineage>
        <taxon>Bacteria</taxon>
        <taxon>Bacillati</taxon>
        <taxon>Actinomycetota</taxon>
        <taxon>Actinomycetes</taxon>
        <taxon>Mycobacteriales</taxon>
        <taxon>Mycobacteriaceae</taxon>
        <taxon>Mycolicibacterium</taxon>
    </lineage>
</organism>
<evidence type="ECO:0000256" key="4">
    <source>
        <dbReference type="ARBA" id="ARBA00023157"/>
    </source>
</evidence>
<dbReference type="Proteomes" id="UP000466431">
    <property type="component" value="Chromosome"/>
</dbReference>
<evidence type="ECO:0000313" key="6">
    <source>
        <dbReference type="Proteomes" id="UP000466431"/>
    </source>
</evidence>
<accession>A0A7I7RKY2</accession>
<evidence type="ECO:0000256" key="1">
    <source>
        <dbReference type="ARBA" id="ARBA00007534"/>
    </source>
</evidence>
<comment type="similarity">
    <text evidence="1">Belongs to the cutinase family.</text>
</comment>